<dbReference type="VEuPathDB" id="FungiDB:RhiirA1_402429"/>
<protein>
    <submittedName>
        <fullName evidence="2">Uncharacterized protein</fullName>
    </submittedName>
</protein>
<proteinExistence type="predicted"/>
<feature type="region of interest" description="Disordered" evidence="1">
    <location>
        <begin position="111"/>
        <end position="134"/>
    </location>
</feature>
<dbReference type="EMBL" id="LLXL01003056">
    <property type="protein sequence ID" value="PKK59423.1"/>
    <property type="molecule type" value="Genomic_DNA"/>
</dbReference>
<evidence type="ECO:0000256" key="1">
    <source>
        <dbReference type="SAM" id="MobiDB-lite"/>
    </source>
</evidence>
<gene>
    <name evidence="2" type="ORF">RhiirC2_794858</name>
</gene>
<evidence type="ECO:0000313" key="3">
    <source>
        <dbReference type="Proteomes" id="UP000233469"/>
    </source>
</evidence>
<organism evidence="2 3">
    <name type="scientific">Rhizophagus irregularis</name>
    <dbReference type="NCBI Taxonomy" id="588596"/>
    <lineage>
        <taxon>Eukaryota</taxon>
        <taxon>Fungi</taxon>
        <taxon>Fungi incertae sedis</taxon>
        <taxon>Mucoromycota</taxon>
        <taxon>Glomeromycotina</taxon>
        <taxon>Glomeromycetes</taxon>
        <taxon>Glomerales</taxon>
        <taxon>Glomeraceae</taxon>
        <taxon>Rhizophagus</taxon>
    </lineage>
</organism>
<dbReference type="Proteomes" id="UP000233469">
    <property type="component" value="Unassembled WGS sequence"/>
</dbReference>
<name>A0A2N1MCU3_9GLOM</name>
<evidence type="ECO:0000313" key="2">
    <source>
        <dbReference type="EMBL" id="PKK59423.1"/>
    </source>
</evidence>
<sequence>MGNNKIKKKTSVNKQSSYILTQEFVDKFTDAFIHILRNMLVAVELHPKNYTEKFIKLLIPGGDLVKHLSHSDIFQQGPITSERHIYANPVIDESMNIDESADLSITVSQPNQEGNLKSTQSTSSSSTPTGTFPSNVIIQSEEQNKKSKITRLTLIS</sequence>
<feature type="compositionally biased region" description="Low complexity" evidence="1">
    <location>
        <begin position="118"/>
        <end position="134"/>
    </location>
</feature>
<accession>A0A2N1MCU3</accession>
<comment type="caution">
    <text evidence="2">The sequence shown here is derived from an EMBL/GenBank/DDBJ whole genome shotgun (WGS) entry which is preliminary data.</text>
</comment>
<reference evidence="2 3" key="2">
    <citation type="submission" date="2017-10" db="EMBL/GenBank/DDBJ databases">
        <title>Extensive intraspecific genome diversity in a model arbuscular mycorrhizal fungus.</title>
        <authorList>
            <person name="Chen E.C.H."/>
            <person name="Morin E."/>
            <person name="Baudet D."/>
            <person name="Noel J."/>
            <person name="Ndikumana S."/>
            <person name="Charron P."/>
            <person name="St-Onge C."/>
            <person name="Giorgi J."/>
            <person name="Grigoriev I.V."/>
            <person name="Roux C."/>
            <person name="Martin F.M."/>
            <person name="Corradi N."/>
        </authorList>
    </citation>
    <scope>NUCLEOTIDE SEQUENCE [LARGE SCALE GENOMIC DNA]</scope>
    <source>
        <strain evidence="2 3">C2</strain>
    </source>
</reference>
<dbReference type="AlphaFoldDB" id="A0A2N1MCU3"/>
<reference evidence="2 3" key="1">
    <citation type="submission" date="2016-04" db="EMBL/GenBank/DDBJ databases">
        <title>Genome analyses suggest a sexual origin of heterokaryosis in a supposedly ancient asexual fungus.</title>
        <authorList>
            <person name="Ropars J."/>
            <person name="Sedzielewska K."/>
            <person name="Noel J."/>
            <person name="Charron P."/>
            <person name="Farinelli L."/>
            <person name="Marton T."/>
            <person name="Kruger M."/>
            <person name="Pelin A."/>
            <person name="Brachmann A."/>
            <person name="Corradi N."/>
        </authorList>
    </citation>
    <scope>NUCLEOTIDE SEQUENCE [LARGE SCALE GENOMIC DNA]</scope>
    <source>
        <strain evidence="2 3">C2</strain>
    </source>
</reference>